<keyword evidence="3" id="KW-1185">Reference proteome</keyword>
<evidence type="ECO:0000313" key="3">
    <source>
        <dbReference type="Proteomes" id="UP000290260"/>
    </source>
</evidence>
<keyword evidence="1" id="KW-0472">Membrane</keyword>
<gene>
    <name evidence="2" type="primary">25</name>
    <name evidence="2" type="ORF">SEA_LILBOOBOO_25</name>
</gene>
<evidence type="ECO:0000256" key="1">
    <source>
        <dbReference type="SAM" id="Phobius"/>
    </source>
</evidence>
<protein>
    <submittedName>
        <fullName evidence="2">Uncharacterized protein</fullName>
    </submittedName>
</protein>
<dbReference type="KEGG" id="vg:55011327"/>
<accession>A0A411B2Z4</accession>
<proteinExistence type="predicted"/>
<dbReference type="GeneID" id="55011327"/>
<sequence>MKITGTDVLTFLAAVAVGFVLGVAGLSFAAFLVMILVGMWHGFNDAIPALGFVDCVYGVGLTLLLAGIVRTTQKN</sequence>
<evidence type="ECO:0000313" key="2">
    <source>
        <dbReference type="EMBL" id="QAX94725.1"/>
    </source>
</evidence>
<reference evidence="2 3" key="1">
    <citation type="submission" date="2019-01" db="EMBL/GenBank/DDBJ databases">
        <authorList>
            <person name="Mealing A.M."/>
            <person name="Davis A.C."/>
            <person name="Nayek S."/>
            <person name="Klug H.M."/>
            <person name="Layton S.R."/>
            <person name="Kim T."/>
            <person name="Hughes L.E."/>
            <person name="Garlena R.A."/>
            <person name="Russell D.A."/>
            <person name="Pope W.H."/>
            <person name="Jacobs-Sera D."/>
            <person name="Hatfull G.F."/>
        </authorList>
    </citation>
    <scope>NUCLEOTIDE SEQUENCE [LARGE SCALE GENOMIC DNA]</scope>
</reference>
<dbReference type="Proteomes" id="UP000290260">
    <property type="component" value="Segment"/>
</dbReference>
<keyword evidence="1" id="KW-1133">Transmembrane helix</keyword>
<keyword evidence="1" id="KW-0812">Transmembrane</keyword>
<dbReference type="RefSeq" id="YP_009819904.1">
    <property type="nucleotide sequence ID" value="NC_048155.1"/>
</dbReference>
<dbReference type="EMBL" id="MK450431">
    <property type="protein sequence ID" value="QAX94725.1"/>
    <property type="molecule type" value="Genomic_DNA"/>
</dbReference>
<organism evidence="2 3">
    <name type="scientific">Streptomyces phage Lilbooboo</name>
    <dbReference type="NCBI Taxonomy" id="2510571"/>
    <lineage>
        <taxon>Viruses</taxon>
        <taxon>Duplodnaviria</taxon>
        <taxon>Heunggongvirae</taxon>
        <taxon>Uroviricota</taxon>
        <taxon>Caudoviricetes</taxon>
        <taxon>Colingsworthviridae</taxon>
        <taxon>Vashvirus</taxon>
        <taxon>Vashvirus lilbooboo</taxon>
    </lineage>
</organism>
<feature type="transmembrane region" description="Helical" evidence="1">
    <location>
        <begin position="46"/>
        <end position="69"/>
    </location>
</feature>
<feature type="transmembrane region" description="Helical" evidence="1">
    <location>
        <begin position="12"/>
        <end position="40"/>
    </location>
</feature>
<name>A0A411B2Z4_9CAUD</name>